<dbReference type="SUPFAM" id="SSF51197">
    <property type="entry name" value="Clavaminate synthase-like"/>
    <property type="match status" value="1"/>
</dbReference>
<keyword evidence="1" id="KW-0479">Metal-binding</keyword>
<reference evidence="4 5" key="1">
    <citation type="journal article" date="2020" name="Fungal Divers.">
        <title>Resolving the Mortierellaceae phylogeny through synthesis of multi-gene phylogenetics and phylogenomics.</title>
        <authorList>
            <person name="Vandepol N."/>
            <person name="Liber J."/>
            <person name="Desiro A."/>
            <person name="Na H."/>
            <person name="Kennedy M."/>
            <person name="Barry K."/>
            <person name="Grigoriev I.V."/>
            <person name="Miller A.N."/>
            <person name="O'Donnell K."/>
            <person name="Stajich J.E."/>
            <person name="Bonito G."/>
        </authorList>
    </citation>
    <scope>NUCLEOTIDE SEQUENCE [LARGE SCALE GENOMIC DNA]</scope>
    <source>
        <strain evidence="4 5">AD045</strain>
    </source>
</reference>
<dbReference type="InterPro" id="IPR044861">
    <property type="entry name" value="IPNS-like_FE2OG_OXY"/>
</dbReference>
<keyword evidence="1" id="KW-0560">Oxidoreductase</keyword>
<proteinExistence type="inferred from homology"/>
<dbReference type="Gene3D" id="2.60.120.330">
    <property type="entry name" value="B-lactam Antibiotic, Isopenicillin N Synthase, Chain"/>
    <property type="match status" value="1"/>
</dbReference>
<dbReference type="Proteomes" id="UP001194696">
    <property type="component" value="Unassembled WGS sequence"/>
</dbReference>
<dbReference type="InterPro" id="IPR026992">
    <property type="entry name" value="DIOX_N"/>
</dbReference>
<evidence type="ECO:0000313" key="4">
    <source>
        <dbReference type="EMBL" id="KAG0277842.1"/>
    </source>
</evidence>
<evidence type="ECO:0000256" key="1">
    <source>
        <dbReference type="RuleBase" id="RU003682"/>
    </source>
</evidence>
<dbReference type="InterPro" id="IPR027443">
    <property type="entry name" value="IPNS-like_sf"/>
</dbReference>
<feature type="domain" description="Fe2OG dioxygenase" evidence="3">
    <location>
        <begin position="290"/>
        <end position="394"/>
    </location>
</feature>
<comment type="caution">
    <text evidence="4">The sequence shown here is derived from an EMBL/GenBank/DDBJ whole genome shotgun (WGS) entry which is preliminary data.</text>
</comment>
<feature type="region of interest" description="Disordered" evidence="2">
    <location>
        <begin position="440"/>
        <end position="461"/>
    </location>
</feature>
<comment type="similarity">
    <text evidence="1">Belongs to the iron/ascorbate-dependent oxidoreductase family.</text>
</comment>
<keyword evidence="1" id="KW-0408">Iron</keyword>
<protein>
    <recommendedName>
        <fullName evidence="3">Fe2OG dioxygenase domain-containing protein</fullName>
    </recommendedName>
</protein>
<evidence type="ECO:0000256" key="2">
    <source>
        <dbReference type="SAM" id="MobiDB-lite"/>
    </source>
</evidence>
<organism evidence="4 5">
    <name type="scientific">Linnemannia gamsii</name>
    <dbReference type="NCBI Taxonomy" id="64522"/>
    <lineage>
        <taxon>Eukaryota</taxon>
        <taxon>Fungi</taxon>
        <taxon>Fungi incertae sedis</taxon>
        <taxon>Mucoromycota</taxon>
        <taxon>Mortierellomycotina</taxon>
        <taxon>Mortierellomycetes</taxon>
        <taxon>Mortierellales</taxon>
        <taxon>Mortierellaceae</taxon>
        <taxon>Linnemannia</taxon>
    </lineage>
</organism>
<evidence type="ECO:0000259" key="3">
    <source>
        <dbReference type="PROSITE" id="PS51471"/>
    </source>
</evidence>
<accession>A0ABQ7JKG5</accession>
<dbReference type="Pfam" id="PF03171">
    <property type="entry name" value="2OG-FeII_Oxy"/>
    <property type="match status" value="1"/>
</dbReference>
<name>A0ABQ7JKG5_9FUNG</name>
<sequence>MSEIHAPAGIVVPTFVEIPFAATSSSTSSVSTTTSASKTTIAPTSLSSTTTLSTATVATKAPSTTITTIATATAVTSSAITTSTDNTPTLATSTKLTTTAVATTTTEKVATKANEKVKVLSLQDFNNPATRPRFLADMRESLIELGTFYIKDHGITTEMTLSAMKAVQDYFALPLEEKKKMLIGNSRHFRGYKLIGEEFTNSQVDHREQLQFGPEQSVLPSFIPTHSPDYQGLQGPNQWPASTLDLLPSFQPHILEFMHQLETLSHRLMEAIALSLGQSAHYFRDLFGSTPYYRLKAAKYPSVKNTKAATIGCGAHKDTGFLTVLLQDMVGGLQGQIPATGEWMDTRPVPETFIVTMGEAMERMTGGLYQATVHRVLNNMSGQDRYSIPFFFDPSLDTRVPNQIESLDRSTRLDFSNAQTREELPAETFCGLGITTQDNVSLPNGASSSRQSAAAVDGEDEQNWSSGAHVFETVHRCHPEVYARWYTREV</sequence>
<dbReference type="InterPro" id="IPR050231">
    <property type="entry name" value="Iron_ascorbate_oxido_reductase"/>
</dbReference>
<dbReference type="Pfam" id="PF14226">
    <property type="entry name" value="DIOX_N"/>
    <property type="match status" value="1"/>
</dbReference>
<gene>
    <name evidence="4" type="ORF">BGZ96_002688</name>
</gene>
<dbReference type="EMBL" id="JAAAIM010001515">
    <property type="protein sequence ID" value="KAG0277842.1"/>
    <property type="molecule type" value="Genomic_DNA"/>
</dbReference>
<dbReference type="InterPro" id="IPR005123">
    <property type="entry name" value="Oxoglu/Fe-dep_dioxygenase_dom"/>
</dbReference>
<dbReference type="PANTHER" id="PTHR47990">
    <property type="entry name" value="2-OXOGLUTARATE (2OG) AND FE(II)-DEPENDENT OXYGENASE SUPERFAMILY PROTEIN-RELATED"/>
    <property type="match status" value="1"/>
</dbReference>
<evidence type="ECO:0000313" key="5">
    <source>
        <dbReference type="Proteomes" id="UP001194696"/>
    </source>
</evidence>
<dbReference type="PRINTS" id="PR00682">
    <property type="entry name" value="IPNSYNTHASE"/>
</dbReference>
<feature type="compositionally biased region" description="Polar residues" evidence="2">
    <location>
        <begin position="440"/>
        <end position="452"/>
    </location>
</feature>
<keyword evidence="5" id="KW-1185">Reference proteome</keyword>
<dbReference type="PROSITE" id="PS51471">
    <property type="entry name" value="FE2OG_OXY"/>
    <property type="match status" value="1"/>
</dbReference>